<dbReference type="InterPro" id="IPR012981">
    <property type="entry name" value="PIH1_N"/>
</dbReference>
<reference evidence="7" key="1">
    <citation type="submission" date="2025-08" db="UniProtKB">
        <authorList>
            <consortium name="RefSeq"/>
        </authorList>
    </citation>
    <scope>IDENTIFICATION</scope>
</reference>
<name>A0ABM0JJ26_APLCA</name>
<comment type="similarity">
    <text evidence="1">Belongs to the PIH1 family.</text>
</comment>
<feature type="domain" description="PIH1D1/2/3 CS-like" evidence="5">
    <location>
        <begin position="240"/>
        <end position="312"/>
    </location>
</feature>
<dbReference type="PANTHER" id="PTHR22997">
    <property type="entry name" value="PIH1 DOMAIN-CONTAINING PROTEIN 1"/>
    <property type="match status" value="1"/>
</dbReference>
<dbReference type="PANTHER" id="PTHR22997:SF0">
    <property type="entry name" value="PIH1 DOMAIN-CONTAINING PROTEIN 1"/>
    <property type="match status" value="1"/>
</dbReference>
<accession>A0ABM0JJ26</accession>
<dbReference type="InterPro" id="IPR041442">
    <property type="entry name" value="PIH1D1/2/3_CS-like"/>
</dbReference>
<sequence>MESIGDPSSDNSLSDAFIKNLLLNSNNQNDGLDNQMKQTKTSDGVPFIAITPVPGMCLKTRTVAGEKVFINVCHSENVPEPKDLTDDELLQVLDSEDPTQFRIPMSIGEPHAEIDKSGGGCTAYDVIVHPKFMKKIEKSELFKTFFLTIMCEGIEGKYDIQLKRDWVFLKNRRSVGTLLEQHIRTKSKPVIMEMSGEEGDQLPEIQPEKRNLVEELHHHEETLMKTAPEPKFTILQEPAEGHPEFLVAEIHLPNIKTAQSLTLDIGEDHLVLTTRSHVYHLDIFLPFDLLNEESGAQFDKNSKVLTVTMPVKPIS</sequence>
<dbReference type="Pfam" id="PF18201">
    <property type="entry name" value="PIH1_CS"/>
    <property type="match status" value="1"/>
</dbReference>
<dbReference type="InterPro" id="IPR050734">
    <property type="entry name" value="PIH1/Kintoun_subfamily"/>
</dbReference>
<dbReference type="Gene3D" id="2.60.40.790">
    <property type="match status" value="1"/>
</dbReference>
<dbReference type="Proteomes" id="UP000694888">
    <property type="component" value="Unplaced"/>
</dbReference>
<comment type="function">
    <text evidence="3">Involved in the assembly of C/D box small nucleolar ribonucleoprotein (snoRNP) particles. Recruits the SWI/SNF complex to the core promoter of rRNA genes and enhances pre-rRNA transcription. Mediates interaction of TELO2 with the R2TP complex which is necessary for the stability of MTOR and SMG1. Positively regulates the assembly and activity of the mTORC1 complex.</text>
</comment>
<dbReference type="InterPro" id="IPR008978">
    <property type="entry name" value="HSP20-like_chaperone"/>
</dbReference>
<feature type="domain" description="PIH1 N-terminal" evidence="4">
    <location>
        <begin position="30"/>
        <end position="189"/>
    </location>
</feature>
<evidence type="ECO:0000313" key="7">
    <source>
        <dbReference type="RefSeq" id="XP_005094795.1"/>
    </source>
</evidence>
<proteinExistence type="inferred from homology"/>
<keyword evidence="6" id="KW-1185">Reference proteome</keyword>
<dbReference type="Pfam" id="PF08190">
    <property type="entry name" value="PIH1"/>
    <property type="match status" value="1"/>
</dbReference>
<protein>
    <recommendedName>
        <fullName evidence="2">PIH1 domain-containing protein 1</fullName>
    </recommendedName>
</protein>
<evidence type="ECO:0000259" key="4">
    <source>
        <dbReference type="Pfam" id="PF08190"/>
    </source>
</evidence>
<evidence type="ECO:0000256" key="1">
    <source>
        <dbReference type="ARBA" id="ARBA00008511"/>
    </source>
</evidence>
<organism evidence="6 7">
    <name type="scientific">Aplysia californica</name>
    <name type="common">California sea hare</name>
    <dbReference type="NCBI Taxonomy" id="6500"/>
    <lineage>
        <taxon>Eukaryota</taxon>
        <taxon>Metazoa</taxon>
        <taxon>Spiralia</taxon>
        <taxon>Lophotrochozoa</taxon>
        <taxon>Mollusca</taxon>
        <taxon>Gastropoda</taxon>
        <taxon>Heterobranchia</taxon>
        <taxon>Euthyneura</taxon>
        <taxon>Tectipleura</taxon>
        <taxon>Aplysiida</taxon>
        <taxon>Aplysioidea</taxon>
        <taxon>Aplysiidae</taxon>
        <taxon>Aplysia</taxon>
    </lineage>
</organism>
<evidence type="ECO:0000256" key="2">
    <source>
        <dbReference type="ARBA" id="ARBA00040540"/>
    </source>
</evidence>
<gene>
    <name evidence="7" type="primary">LOC101853074</name>
</gene>
<dbReference type="GeneID" id="101853074"/>
<evidence type="ECO:0000259" key="5">
    <source>
        <dbReference type="Pfam" id="PF18201"/>
    </source>
</evidence>
<evidence type="ECO:0000313" key="6">
    <source>
        <dbReference type="Proteomes" id="UP000694888"/>
    </source>
</evidence>
<evidence type="ECO:0000256" key="3">
    <source>
        <dbReference type="ARBA" id="ARBA00046233"/>
    </source>
</evidence>
<dbReference type="RefSeq" id="XP_005094795.1">
    <property type="nucleotide sequence ID" value="XM_005094738.3"/>
</dbReference>